<gene>
    <name evidence="1" type="ORF">PFISCL1PPCAC_4392</name>
</gene>
<evidence type="ECO:0008006" key="3">
    <source>
        <dbReference type="Google" id="ProtNLM"/>
    </source>
</evidence>
<dbReference type="Proteomes" id="UP001432322">
    <property type="component" value="Unassembled WGS sequence"/>
</dbReference>
<organism evidence="1 2">
    <name type="scientific">Pristionchus fissidentatus</name>
    <dbReference type="NCBI Taxonomy" id="1538716"/>
    <lineage>
        <taxon>Eukaryota</taxon>
        <taxon>Metazoa</taxon>
        <taxon>Ecdysozoa</taxon>
        <taxon>Nematoda</taxon>
        <taxon>Chromadorea</taxon>
        <taxon>Rhabditida</taxon>
        <taxon>Rhabditina</taxon>
        <taxon>Diplogasteromorpha</taxon>
        <taxon>Diplogasteroidea</taxon>
        <taxon>Neodiplogasteridae</taxon>
        <taxon>Pristionchus</taxon>
    </lineage>
</organism>
<sequence length="177" mass="19431">MNSLGGCSSLRWLICSSCYPLPHLTRCCIVELQPFRARRLIPVLNHLIHTGAGEVAHTTNVDSSLCVLHRRMLFHVPDKVSHIEDVAWAERTASIWKKSQIVVGRLSSLMHYLQLIQICLLINRAKVAFLSGAFSRCAAGFPLFRCSLFAHSSRTDGAVCASAVPIPAATRTVVLGP</sequence>
<feature type="non-terminal residue" evidence="1">
    <location>
        <position position="177"/>
    </location>
</feature>
<evidence type="ECO:0000313" key="1">
    <source>
        <dbReference type="EMBL" id="GMT13095.1"/>
    </source>
</evidence>
<name>A0AAV5V5H5_9BILA</name>
<evidence type="ECO:0000313" key="2">
    <source>
        <dbReference type="Proteomes" id="UP001432322"/>
    </source>
</evidence>
<dbReference type="EMBL" id="BTSY01000002">
    <property type="protein sequence ID" value="GMT13095.1"/>
    <property type="molecule type" value="Genomic_DNA"/>
</dbReference>
<keyword evidence="2" id="KW-1185">Reference proteome</keyword>
<proteinExistence type="predicted"/>
<comment type="caution">
    <text evidence="1">The sequence shown here is derived from an EMBL/GenBank/DDBJ whole genome shotgun (WGS) entry which is preliminary data.</text>
</comment>
<reference evidence="1" key="1">
    <citation type="submission" date="2023-10" db="EMBL/GenBank/DDBJ databases">
        <title>Genome assembly of Pristionchus species.</title>
        <authorList>
            <person name="Yoshida K."/>
            <person name="Sommer R.J."/>
        </authorList>
    </citation>
    <scope>NUCLEOTIDE SEQUENCE</scope>
    <source>
        <strain evidence="1">RS5133</strain>
    </source>
</reference>
<accession>A0AAV5V5H5</accession>
<dbReference type="AlphaFoldDB" id="A0AAV5V5H5"/>
<protein>
    <recommendedName>
        <fullName evidence="3">Secreted protein</fullName>
    </recommendedName>
</protein>